<dbReference type="InterPro" id="IPR015422">
    <property type="entry name" value="PyrdxlP-dep_Trfase_small"/>
</dbReference>
<dbReference type="SUPFAM" id="SSF53383">
    <property type="entry name" value="PLP-dependent transferases"/>
    <property type="match status" value="1"/>
</dbReference>
<evidence type="ECO:0000256" key="3">
    <source>
        <dbReference type="ARBA" id="ARBA00022576"/>
    </source>
</evidence>
<dbReference type="PANTHER" id="PTHR43488:SF2">
    <property type="entry name" value="GLUTAMATE-PYRUVATE AMINOTRANSFERASE ALAA"/>
    <property type="match status" value="1"/>
</dbReference>
<protein>
    <recommendedName>
        <fullName evidence="6">alanine transaminase</fullName>
        <ecNumber evidence="6">2.6.1.2</ecNumber>
    </recommendedName>
</protein>
<comment type="similarity">
    <text evidence="2">Belongs to the class-I pyridoxal-phosphate-dependent aminotransferase family.</text>
</comment>
<dbReference type="Gene3D" id="3.90.1150.10">
    <property type="entry name" value="Aspartate Aminotransferase, domain 1"/>
    <property type="match status" value="1"/>
</dbReference>
<keyword evidence="4 8" id="KW-0808">Transferase</keyword>
<keyword evidence="5" id="KW-0663">Pyridoxal phosphate</keyword>
<reference evidence="8 9" key="1">
    <citation type="submission" date="2016-10" db="EMBL/GenBank/DDBJ databases">
        <authorList>
            <person name="de Groot N.N."/>
        </authorList>
    </citation>
    <scope>NUCLEOTIDE SEQUENCE [LARGE SCALE GENOMIC DNA]</scope>
    <source>
        <strain evidence="8 9">AB35.6</strain>
    </source>
</reference>
<dbReference type="OrthoDB" id="9802328at2"/>
<evidence type="ECO:0000256" key="4">
    <source>
        <dbReference type="ARBA" id="ARBA00022679"/>
    </source>
</evidence>
<organism evidence="8 9">
    <name type="scientific">Terriglobus roseus</name>
    <dbReference type="NCBI Taxonomy" id="392734"/>
    <lineage>
        <taxon>Bacteria</taxon>
        <taxon>Pseudomonadati</taxon>
        <taxon>Acidobacteriota</taxon>
        <taxon>Terriglobia</taxon>
        <taxon>Terriglobales</taxon>
        <taxon>Acidobacteriaceae</taxon>
        <taxon>Terriglobus</taxon>
    </lineage>
</organism>
<dbReference type="InterPro" id="IPR015424">
    <property type="entry name" value="PyrdxlP-dep_Trfase"/>
</dbReference>
<evidence type="ECO:0000256" key="6">
    <source>
        <dbReference type="ARBA" id="ARBA00026106"/>
    </source>
</evidence>
<dbReference type="GO" id="GO:0030170">
    <property type="term" value="F:pyridoxal phosphate binding"/>
    <property type="evidence" value="ECO:0007669"/>
    <property type="project" value="InterPro"/>
</dbReference>
<keyword evidence="3 8" id="KW-0032">Aminotransferase</keyword>
<dbReference type="Pfam" id="PF00155">
    <property type="entry name" value="Aminotran_1_2"/>
    <property type="match status" value="1"/>
</dbReference>
<sequence length="386" mass="42167">MRFASRSDFGDTASAYGEALALARSREGFADLTVSNPTRCGFVYPPAIATALGDTSVLHYDANALGMISTRRAIAELYAESYGANVTPDRILLTASTSEAYGYLLRLFCEPGDAILVPSPSYPLFDLLARLHDVELIPYPLVYHDGWQIDPSSLAAAVTPRTRAIVAIHPNNPTGHYCSAVDREVLWRVAGEHDLPLVIDEVFLDYRVESGNQPSFAALPSEILTFVMGGLSKLLALPQMKLAWTLVCGPAEEVEVAMERLEVIADTFLSVATPPQVALPQWLMLREGPQQQIRERVASNLLALDESIRGSMVSRLKVEGGWAAVLRVPATANDSELAIQVLEQRSVAVHPGSFYGFPASGWLVISLLPQPELFRRGLESMMQTWA</sequence>
<name>A0A1H4IVN9_9BACT</name>
<evidence type="ECO:0000256" key="1">
    <source>
        <dbReference type="ARBA" id="ARBA00001933"/>
    </source>
</evidence>
<dbReference type="InterPro" id="IPR004839">
    <property type="entry name" value="Aminotransferase_I/II_large"/>
</dbReference>
<comment type="cofactor">
    <cofactor evidence="1">
        <name>pyridoxal 5'-phosphate</name>
        <dbReference type="ChEBI" id="CHEBI:597326"/>
    </cofactor>
</comment>
<evidence type="ECO:0000256" key="2">
    <source>
        <dbReference type="ARBA" id="ARBA00007441"/>
    </source>
</evidence>
<dbReference type="EC" id="2.6.1.2" evidence="6"/>
<dbReference type="GO" id="GO:0004021">
    <property type="term" value="F:L-alanine:2-oxoglutarate aminotransferase activity"/>
    <property type="evidence" value="ECO:0007669"/>
    <property type="project" value="UniProtKB-EC"/>
</dbReference>
<dbReference type="CDD" id="cd00609">
    <property type="entry name" value="AAT_like"/>
    <property type="match status" value="1"/>
</dbReference>
<dbReference type="AlphaFoldDB" id="A0A1H4IVN9"/>
<proteinExistence type="inferred from homology"/>
<dbReference type="Proteomes" id="UP000182409">
    <property type="component" value="Unassembled WGS sequence"/>
</dbReference>
<accession>A0A1H4IVN9</accession>
<dbReference type="EMBL" id="FNSD01000001">
    <property type="protein sequence ID" value="SEB37925.1"/>
    <property type="molecule type" value="Genomic_DNA"/>
</dbReference>
<evidence type="ECO:0000313" key="8">
    <source>
        <dbReference type="EMBL" id="SEB37925.1"/>
    </source>
</evidence>
<dbReference type="Gene3D" id="3.40.640.10">
    <property type="entry name" value="Type I PLP-dependent aspartate aminotransferase-like (Major domain)"/>
    <property type="match status" value="1"/>
</dbReference>
<dbReference type="InterPro" id="IPR051926">
    <property type="entry name" value="Ala_Aminotransferase"/>
</dbReference>
<dbReference type="PANTHER" id="PTHR43488">
    <property type="entry name" value="GLUTAMATE-PYRUVATE AMINOTRANSFERASE ALAA"/>
    <property type="match status" value="1"/>
</dbReference>
<evidence type="ECO:0000256" key="5">
    <source>
        <dbReference type="ARBA" id="ARBA00022898"/>
    </source>
</evidence>
<dbReference type="InterPro" id="IPR015421">
    <property type="entry name" value="PyrdxlP-dep_Trfase_major"/>
</dbReference>
<evidence type="ECO:0000259" key="7">
    <source>
        <dbReference type="Pfam" id="PF00155"/>
    </source>
</evidence>
<gene>
    <name evidence="8" type="ORF">SAMN05443244_0112</name>
</gene>
<feature type="domain" description="Aminotransferase class I/classII large" evidence="7">
    <location>
        <begin position="66"/>
        <end position="367"/>
    </location>
</feature>
<dbReference type="RefSeq" id="WP_074651863.1">
    <property type="nucleotide sequence ID" value="NZ_FNSD01000001.1"/>
</dbReference>
<evidence type="ECO:0000313" key="9">
    <source>
        <dbReference type="Proteomes" id="UP000182409"/>
    </source>
</evidence>